<evidence type="ECO:0008006" key="3">
    <source>
        <dbReference type="Google" id="ProtNLM"/>
    </source>
</evidence>
<evidence type="ECO:0000313" key="2">
    <source>
        <dbReference type="Proteomes" id="UP000604825"/>
    </source>
</evidence>
<gene>
    <name evidence="1" type="ORF">NCGR_LOCUS35504</name>
</gene>
<dbReference type="EMBL" id="CAJGYO010000008">
    <property type="protein sequence ID" value="CAD6251767.1"/>
    <property type="molecule type" value="Genomic_DNA"/>
</dbReference>
<dbReference type="AlphaFoldDB" id="A0A811PZ22"/>
<dbReference type="Proteomes" id="UP000604825">
    <property type="component" value="Unassembled WGS sequence"/>
</dbReference>
<comment type="caution">
    <text evidence="1">The sequence shown here is derived from an EMBL/GenBank/DDBJ whole genome shotgun (WGS) entry which is preliminary data.</text>
</comment>
<sequence>MAEKVSTLVVTLNHGCCRCFTKIWKTVYKLQETEDIRTISYDEVSGTVVISGAFDPLVLPCKLRRKAGWLIRDIQLVAAELRLTPQRPAMLPNPSGGLAALAPSCCCGICGCGGYSDYGRCYCGCQARAFVNHPPAGYYRELPLGQYPKITCDCEEASSPACKIM</sequence>
<proteinExistence type="predicted"/>
<organism evidence="1 2">
    <name type="scientific">Miscanthus lutarioriparius</name>
    <dbReference type="NCBI Taxonomy" id="422564"/>
    <lineage>
        <taxon>Eukaryota</taxon>
        <taxon>Viridiplantae</taxon>
        <taxon>Streptophyta</taxon>
        <taxon>Embryophyta</taxon>
        <taxon>Tracheophyta</taxon>
        <taxon>Spermatophyta</taxon>
        <taxon>Magnoliopsida</taxon>
        <taxon>Liliopsida</taxon>
        <taxon>Poales</taxon>
        <taxon>Poaceae</taxon>
        <taxon>PACMAD clade</taxon>
        <taxon>Panicoideae</taxon>
        <taxon>Andropogonodae</taxon>
        <taxon>Andropogoneae</taxon>
        <taxon>Saccharinae</taxon>
        <taxon>Miscanthus</taxon>
    </lineage>
</organism>
<dbReference type="PANTHER" id="PTHR47488">
    <property type="entry name" value="HEAVY METAL TRANSPORT/DETOXIFICATION SUPERFAMILY PROTEIN"/>
    <property type="match status" value="1"/>
</dbReference>
<dbReference type="InterPro" id="IPR044169">
    <property type="entry name" value="PI21"/>
</dbReference>
<protein>
    <recommendedName>
        <fullName evidence="3">HMA domain-containing protein</fullName>
    </recommendedName>
</protein>
<dbReference type="GO" id="GO:1900150">
    <property type="term" value="P:regulation of defense response to fungus"/>
    <property type="evidence" value="ECO:0007669"/>
    <property type="project" value="InterPro"/>
</dbReference>
<evidence type="ECO:0000313" key="1">
    <source>
        <dbReference type="EMBL" id="CAD6251767.1"/>
    </source>
</evidence>
<name>A0A811PZ22_9POAL</name>
<dbReference type="OrthoDB" id="785270at2759"/>
<dbReference type="PANTHER" id="PTHR47488:SF20">
    <property type="entry name" value="OS10G0207700 PROTEIN"/>
    <property type="match status" value="1"/>
</dbReference>
<reference evidence="1" key="1">
    <citation type="submission" date="2020-10" db="EMBL/GenBank/DDBJ databases">
        <authorList>
            <person name="Han B."/>
            <person name="Lu T."/>
            <person name="Zhao Q."/>
            <person name="Huang X."/>
            <person name="Zhao Y."/>
        </authorList>
    </citation>
    <scope>NUCLEOTIDE SEQUENCE</scope>
</reference>
<accession>A0A811PZ22</accession>
<keyword evidence="2" id="KW-1185">Reference proteome</keyword>